<protein>
    <submittedName>
        <fullName evidence="2">Glutamine amidotransferase</fullName>
    </submittedName>
</protein>
<dbReference type="InterPro" id="IPR017926">
    <property type="entry name" value="GATASE"/>
</dbReference>
<organism evidence="2 3">
    <name type="scientific">Methanomicrobium antiquum</name>
    <dbReference type="NCBI Taxonomy" id="487686"/>
    <lineage>
        <taxon>Archaea</taxon>
        <taxon>Methanobacteriati</taxon>
        <taxon>Methanobacteriota</taxon>
        <taxon>Stenosarchaea group</taxon>
        <taxon>Methanomicrobia</taxon>
        <taxon>Methanomicrobiales</taxon>
        <taxon>Methanomicrobiaceae</taxon>
        <taxon>Methanomicrobium</taxon>
    </lineage>
</organism>
<sequence>MIIICDLSYKSESLSFFEYVKPIEEIIKKTEMSFKTVHYSELEKKSESSNNSEEYSGLQNFLLKKATGIILCGTALKDNEFLKKTEIFQFLKYTEIPVLGICAGFQVIAKLFGGNIIENKKIGMTTVKTISDSPVLRGMDKFEAYELHKNSFELPADFLILAESDTDIQVIKHRYKLIFGVIFHPEVRNERVVENFLGIIRGTCKSV</sequence>
<accession>A0AAF0JN67</accession>
<dbReference type="SUPFAM" id="SSF52317">
    <property type="entry name" value="Class I glutamine amidotransferase-like"/>
    <property type="match status" value="1"/>
</dbReference>
<keyword evidence="2" id="KW-0315">Glutamine amidotransferase</keyword>
<dbReference type="EMBL" id="CP091092">
    <property type="protein sequence ID" value="WFN37842.1"/>
    <property type="molecule type" value="Genomic_DNA"/>
</dbReference>
<keyword evidence="3" id="KW-1185">Reference proteome</keyword>
<evidence type="ECO:0000259" key="1">
    <source>
        <dbReference type="Pfam" id="PF00117"/>
    </source>
</evidence>
<dbReference type="GO" id="GO:0005829">
    <property type="term" value="C:cytosol"/>
    <property type="evidence" value="ECO:0007669"/>
    <property type="project" value="TreeGrafter"/>
</dbReference>
<dbReference type="Pfam" id="PF00117">
    <property type="entry name" value="GATase"/>
    <property type="match status" value="1"/>
</dbReference>
<gene>
    <name evidence="2" type="ORF">L1994_05515</name>
</gene>
<reference evidence="2" key="1">
    <citation type="submission" date="2022-01" db="EMBL/GenBank/DDBJ databases">
        <title>Complete genome of Methanomicrobium antiquum DSM 21220.</title>
        <authorList>
            <person name="Chen S.-C."/>
            <person name="You Y.-T."/>
            <person name="Zhou Y.-Z."/>
            <person name="Lai M.-C."/>
        </authorList>
    </citation>
    <scope>NUCLEOTIDE SEQUENCE</scope>
    <source>
        <strain evidence="2">DSM 21220</strain>
    </source>
</reference>
<dbReference type="PANTHER" id="PTHR42695">
    <property type="entry name" value="GLUTAMINE AMIDOTRANSFERASE YLR126C-RELATED"/>
    <property type="match status" value="1"/>
</dbReference>
<name>A0AAF0JN67_9EURY</name>
<dbReference type="GeneID" id="79949835"/>
<dbReference type="Gene3D" id="3.40.50.880">
    <property type="match status" value="1"/>
</dbReference>
<dbReference type="Proteomes" id="UP001218895">
    <property type="component" value="Chromosome"/>
</dbReference>
<dbReference type="PROSITE" id="PS51273">
    <property type="entry name" value="GATASE_TYPE_1"/>
    <property type="match status" value="1"/>
</dbReference>
<dbReference type="InterPro" id="IPR029062">
    <property type="entry name" value="Class_I_gatase-like"/>
</dbReference>
<feature type="domain" description="Glutamine amidotransferase" evidence="1">
    <location>
        <begin position="43"/>
        <end position="190"/>
    </location>
</feature>
<dbReference type="PANTHER" id="PTHR42695:SF5">
    <property type="entry name" value="GLUTAMINE AMIDOTRANSFERASE YLR126C-RELATED"/>
    <property type="match status" value="1"/>
</dbReference>
<proteinExistence type="predicted"/>
<dbReference type="AlphaFoldDB" id="A0AAF0JN67"/>
<dbReference type="KEGG" id="manq:L1994_05515"/>
<dbReference type="RefSeq" id="WP_278100683.1">
    <property type="nucleotide sequence ID" value="NZ_CP091092.1"/>
</dbReference>
<evidence type="ECO:0000313" key="2">
    <source>
        <dbReference type="EMBL" id="WFN37842.1"/>
    </source>
</evidence>
<dbReference type="InterPro" id="IPR044992">
    <property type="entry name" value="ChyE-like"/>
</dbReference>
<evidence type="ECO:0000313" key="3">
    <source>
        <dbReference type="Proteomes" id="UP001218895"/>
    </source>
</evidence>